<dbReference type="OrthoDB" id="10690148at2759"/>
<feature type="compositionally biased region" description="Low complexity" evidence="1">
    <location>
        <begin position="143"/>
        <end position="153"/>
    </location>
</feature>
<feature type="compositionally biased region" description="Basic and acidic residues" evidence="1">
    <location>
        <begin position="840"/>
        <end position="851"/>
    </location>
</feature>
<feature type="compositionally biased region" description="Low complexity" evidence="1">
    <location>
        <begin position="613"/>
        <end position="630"/>
    </location>
</feature>
<feature type="region of interest" description="Disordered" evidence="1">
    <location>
        <begin position="553"/>
        <end position="584"/>
    </location>
</feature>
<feature type="domain" description="Protein kinase" evidence="3">
    <location>
        <begin position="964"/>
        <end position="1289"/>
    </location>
</feature>
<dbReference type="EMBL" id="KQ965731">
    <property type="protein sequence ID" value="KXS22253.1"/>
    <property type="molecule type" value="Genomic_DNA"/>
</dbReference>
<keyword evidence="2" id="KW-1133">Transmembrane helix</keyword>
<keyword evidence="5" id="KW-1185">Reference proteome</keyword>
<feature type="compositionally biased region" description="Basic and acidic residues" evidence="1">
    <location>
        <begin position="803"/>
        <end position="821"/>
    </location>
</feature>
<feature type="transmembrane region" description="Helical" evidence="2">
    <location>
        <begin position="163"/>
        <end position="185"/>
    </location>
</feature>
<feature type="compositionally biased region" description="Pro residues" evidence="1">
    <location>
        <begin position="631"/>
        <end position="642"/>
    </location>
</feature>
<feature type="compositionally biased region" description="Basic residues" evidence="1">
    <location>
        <begin position="244"/>
        <end position="258"/>
    </location>
</feature>
<evidence type="ECO:0000313" key="4">
    <source>
        <dbReference type="EMBL" id="KXS22253.1"/>
    </source>
</evidence>
<evidence type="ECO:0000256" key="2">
    <source>
        <dbReference type="SAM" id="Phobius"/>
    </source>
</evidence>
<feature type="region of interest" description="Disordered" evidence="1">
    <location>
        <begin position="201"/>
        <end position="368"/>
    </location>
</feature>
<feature type="compositionally biased region" description="Basic and acidic residues" evidence="1">
    <location>
        <begin position="427"/>
        <end position="440"/>
    </location>
</feature>
<feature type="region of interest" description="Disordered" evidence="1">
    <location>
        <begin position="938"/>
        <end position="986"/>
    </location>
</feature>
<dbReference type="PROSITE" id="PS50011">
    <property type="entry name" value="PROTEIN_KINASE_DOM"/>
    <property type="match status" value="1"/>
</dbReference>
<dbReference type="GO" id="GO:0004672">
    <property type="term" value="F:protein kinase activity"/>
    <property type="evidence" value="ECO:0007669"/>
    <property type="project" value="InterPro"/>
</dbReference>
<dbReference type="SUPFAM" id="SSF56112">
    <property type="entry name" value="Protein kinase-like (PK-like)"/>
    <property type="match status" value="1"/>
</dbReference>
<feature type="region of interest" description="Disordered" evidence="1">
    <location>
        <begin position="408"/>
        <end position="471"/>
    </location>
</feature>
<name>A0A139B0B9_GONPJ</name>
<dbReference type="OMA" id="AHEWERR"/>
<feature type="compositionally biased region" description="Low complexity" evidence="1">
    <location>
        <begin position="281"/>
        <end position="291"/>
    </location>
</feature>
<protein>
    <recommendedName>
        <fullName evidence="3">Protein kinase domain-containing protein</fullName>
    </recommendedName>
</protein>
<dbReference type="Gene3D" id="1.10.510.10">
    <property type="entry name" value="Transferase(Phosphotransferase) domain 1"/>
    <property type="match status" value="1"/>
</dbReference>
<dbReference type="InterPro" id="IPR011009">
    <property type="entry name" value="Kinase-like_dom_sf"/>
</dbReference>
<feature type="region of interest" description="Disordered" evidence="1">
    <location>
        <begin position="121"/>
        <end position="153"/>
    </location>
</feature>
<feature type="compositionally biased region" description="Low complexity" evidence="1">
    <location>
        <begin position="764"/>
        <end position="787"/>
    </location>
</feature>
<evidence type="ECO:0000259" key="3">
    <source>
        <dbReference type="PROSITE" id="PS50011"/>
    </source>
</evidence>
<feature type="region of interest" description="Disordered" evidence="1">
    <location>
        <begin position="732"/>
        <end position="851"/>
    </location>
</feature>
<gene>
    <name evidence="4" type="ORF">M427DRAFT_168053</name>
</gene>
<feature type="compositionally biased region" description="Low complexity" evidence="1">
    <location>
        <begin position="734"/>
        <end position="746"/>
    </location>
</feature>
<dbReference type="Proteomes" id="UP000070544">
    <property type="component" value="Unassembled WGS sequence"/>
</dbReference>
<dbReference type="GO" id="GO:0005524">
    <property type="term" value="F:ATP binding"/>
    <property type="evidence" value="ECO:0007669"/>
    <property type="project" value="InterPro"/>
</dbReference>
<proteinExistence type="predicted"/>
<evidence type="ECO:0000313" key="5">
    <source>
        <dbReference type="Proteomes" id="UP000070544"/>
    </source>
</evidence>
<feature type="compositionally biased region" description="Basic and acidic residues" evidence="1">
    <location>
        <begin position="1"/>
        <end position="18"/>
    </location>
</feature>
<organism evidence="4 5">
    <name type="scientific">Gonapodya prolifera (strain JEL478)</name>
    <name type="common">Monoblepharis prolifera</name>
    <dbReference type="NCBI Taxonomy" id="1344416"/>
    <lineage>
        <taxon>Eukaryota</taxon>
        <taxon>Fungi</taxon>
        <taxon>Fungi incertae sedis</taxon>
        <taxon>Chytridiomycota</taxon>
        <taxon>Chytridiomycota incertae sedis</taxon>
        <taxon>Monoblepharidomycetes</taxon>
        <taxon>Monoblepharidales</taxon>
        <taxon>Gonapodyaceae</taxon>
        <taxon>Gonapodya</taxon>
    </lineage>
</organism>
<keyword evidence="2" id="KW-0472">Membrane</keyword>
<feature type="region of interest" description="Disordered" evidence="1">
    <location>
        <begin position="597"/>
        <end position="677"/>
    </location>
</feature>
<feature type="compositionally biased region" description="Low complexity" evidence="1">
    <location>
        <begin position="643"/>
        <end position="667"/>
    </location>
</feature>
<feature type="region of interest" description="Disordered" evidence="1">
    <location>
        <begin position="1"/>
        <end position="40"/>
    </location>
</feature>
<reference evidence="4 5" key="1">
    <citation type="journal article" date="2015" name="Genome Biol. Evol.">
        <title>Phylogenomic analyses indicate that early fungi evolved digesting cell walls of algal ancestors of land plants.</title>
        <authorList>
            <person name="Chang Y."/>
            <person name="Wang S."/>
            <person name="Sekimoto S."/>
            <person name="Aerts A.L."/>
            <person name="Choi C."/>
            <person name="Clum A."/>
            <person name="LaButti K.M."/>
            <person name="Lindquist E.A."/>
            <person name="Yee Ngan C."/>
            <person name="Ohm R.A."/>
            <person name="Salamov A.A."/>
            <person name="Grigoriev I.V."/>
            <person name="Spatafora J.W."/>
            <person name="Berbee M.L."/>
        </authorList>
    </citation>
    <scope>NUCLEOTIDE SEQUENCE [LARGE SCALE GENOMIC DNA]</scope>
    <source>
        <strain evidence="4 5">JEL478</strain>
    </source>
</reference>
<feature type="compositionally biased region" description="Low complexity" evidence="1">
    <location>
        <begin position="201"/>
        <end position="229"/>
    </location>
</feature>
<feature type="compositionally biased region" description="Polar residues" evidence="1">
    <location>
        <begin position="22"/>
        <end position="32"/>
    </location>
</feature>
<dbReference type="InterPro" id="IPR000719">
    <property type="entry name" value="Prot_kinase_dom"/>
</dbReference>
<sequence length="1312" mass="137353">MSADDTRDAMSAEAKEEWEGSAAQTRATTGKQHLSERKGAVEIRGADIGIEWLTMSRPSDPSWQMDQTTQGAGMHTLTAAAVATDDSLSKLSAPSPLMAVATPLTSQTVLASDTQIEPSLTSSYPTARARPFTPSLSPPSPSPSLSSSPLSLPQSSTSSNPSFIAAMALALFASLALISIALLAYRNRILTRKLARLSTISTSSLNSPHSSSNHTSSHSSHQSSGSLPTPDIPYADLSLPSRPTPHRIHTRSAFKRKNPPAPLPLDSLSPATLPPLPARTPTPELIRSSAALPPPLSASAENVPGRVYSGFGGGGSDDDTGADTRRPWGGAASRGKHHVKQSSLTVDTRGDLPRSTSPKPPLPSPLELNTSFRPFSAINVTIPSINISSAIASAFTSHSSSFIDSSAASSSAAPLPMPLPVPSKPISLDEVRRSSKRLDVDLPPLSARPSPDKLNAPVKLSPSRPPPGTDTGVVQVVDVDAAAEGNVTTVAGGMVGAPQDTSVDPVPLHTSRRISLEPSTTYITRPPSPHVPQQIAHPVDIVLPRPSFPLTPSIPTPPLPFTSRNNSTASHAASPPLRRPPPSLLTAAHRASSLLATTSISPLSPDDEPDIFSPSTRSHSRTSSLADLLPQPDPQPPPPSPTGPLAVPPFELDPVPRSSYSSSITPSPSDPPGTVPFGVATLVASPLGRAFTRPRSATPGDGLLSSRLGSDGPRDVAPAAVFASVLASLRPRQPSSSASTGSSSPPLFGTAGPRRVFRVGQRPVRVASESSSRSGRSWGSGASVGSSKMKGRGKDPALGAPRGRMEKLDVVNDGAEDRTESGGEVGGSSVVGASYTEESGGDRGEERRKEMPDAVALARDGGGQINTRDGAIVDLGLVHPPPQPYSDALSLQVPQASQPPTASFPLPPTSLLLPFSSFAFSHALSNPPGCVEFAATVRPPSKPASPERGGMARRATARRPSIVVEEDEEEKSGVTGESAVSSAKPEHRVVRVGDSVCVRVMRNASSLTLGVVGGERALGAMGDADERWKDEISVAWAVRGVGAVPVVAYATHPPTIAYPLLPPISTTYLTSRPPPPEFPPLTPRAAIRMAADVAACLDKFHTLSLVHMNVGAAEVYAVDGGKGIVTAALGGFGKVGPGVVVEGSAEWEKVADRGKQEIGIRRRYLSPELQTIISPPLLSSSSSLHLFSSLRPALSIPPTVQPLYPSDIYALSVLLCELITLNLAFHEVMPDDIPGLIKTGARPEWDGPTWEGVEGWCARRARDIVEDGWAHEWERRPTAAQFRSALLFILAEADCMDSGNRATRRRTGSLGS</sequence>
<evidence type="ECO:0000256" key="1">
    <source>
        <dbReference type="SAM" id="MobiDB-lite"/>
    </source>
</evidence>
<feature type="region of interest" description="Disordered" evidence="1">
    <location>
        <begin position="690"/>
        <end position="712"/>
    </location>
</feature>
<keyword evidence="2" id="KW-0812">Transmembrane</keyword>
<accession>A0A139B0B9</accession>